<dbReference type="InterPro" id="IPR050738">
    <property type="entry name" value="Sulfatase"/>
</dbReference>
<dbReference type="Gene3D" id="3.40.720.10">
    <property type="entry name" value="Alkaline Phosphatase, subunit A"/>
    <property type="match status" value="1"/>
</dbReference>
<dbReference type="AlphaFoldDB" id="A6DNY9"/>
<dbReference type="eggNOG" id="COG3119">
    <property type="taxonomic scope" value="Bacteria"/>
</dbReference>
<comment type="similarity">
    <text evidence="1">Belongs to the sulfatase family.</text>
</comment>
<evidence type="ECO:0000256" key="3">
    <source>
        <dbReference type="ARBA" id="ARBA00022801"/>
    </source>
</evidence>
<keyword evidence="2" id="KW-0479">Metal-binding</keyword>
<evidence type="ECO:0000259" key="6">
    <source>
        <dbReference type="Pfam" id="PF00884"/>
    </source>
</evidence>
<dbReference type="SUPFAM" id="SSF53649">
    <property type="entry name" value="Alkaline phosphatase-like"/>
    <property type="match status" value="1"/>
</dbReference>
<dbReference type="CDD" id="cd16151">
    <property type="entry name" value="sulfatase_like"/>
    <property type="match status" value="1"/>
</dbReference>
<dbReference type="PROSITE" id="PS00523">
    <property type="entry name" value="SULFATASE_1"/>
    <property type="match status" value="1"/>
</dbReference>
<dbReference type="InterPro" id="IPR024607">
    <property type="entry name" value="Sulfatase_CS"/>
</dbReference>
<evidence type="ECO:0000256" key="4">
    <source>
        <dbReference type="ARBA" id="ARBA00022837"/>
    </source>
</evidence>
<feature type="domain" description="Sulfatase N-terminal" evidence="6">
    <location>
        <begin position="24"/>
        <end position="338"/>
    </location>
</feature>
<evidence type="ECO:0000256" key="5">
    <source>
        <dbReference type="SAM" id="SignalP"/>
    </source>
</evidence>
<keyword evidence="3" id="KW-0378">Hydrolase</keyword>
<keyword evidence="8" id="KW-1185">Reference proteome</keyword>
<evidence type="ECO:0000256" key="1">
    <source>
        <dbReference type="ARBA" id="ARBA00008779"/>
    </source>
</evidence>
<dbReference type="RefSeq" id="WP_007279574.1">
    <property type="nucleotide sequence ID" value="NZ_ABCK01000015.1"/>
</dbReference>
<dbReference type="Proteomes" id="UP000004947">
    <property type="component" value="Unassembled WGS sequence"/>
</dbReference>
<dbReference type="GO" id="GO:0004065">
    <property type="term" value="F:arylsulfatase activity"/>
    <property type="evidence" value="ECO:0007669"/>
    <property type="project" value="TreeGrafter"/>
</dbReference>
<evidence type="ECO:0000256" key="2">
    <source>
        <dbReference type="ARBA" id="ARBA00022723"/>
    </source>
</evidence>
<dbReference type="GO" id="GO:0046872">
    <property type="term" value="F:metal ion binding"/>
    <property type="evidence" value="ECO:0007669"/>
    <property type="project" value="UniProtKB-KW"/>
</dbReference>
<dbReference type="PANTHER" id="PTHR42693:SF53">
    <property type="entry name" value="ENDO-4-O-SULFATASE"/>
    <property type="match status" value="1"/>
</dbReference>
<keyword evidence="4" id="KW-0106">Calcium</keyword>
<name>A6DNY9_9BACT</name>
<sequence>MNKFSILLFLSMACFKLLAAENKPNIVLIMADDMGYECISSNGSEDYRTPVLDKLAETGMRFEQCFANPICTPSRIKIMTGLYNKRNFTKFGVLDRSQTTFAHQLKKTGYTTAIAGKWQLGREKDAPQHFGFDQACLWQHFRPKAKEGTTFDSRFSNPQLEINGKAVDYSNGEYGPDVCADFLCDFMETNKDKPFFIYYPMILTHCPFDATPDSLTWDPKSPGSKTYKGPGDNDQKKIHFRDMVQYADKIVGKIITKLESLGLRENTLVIFTGDNGTEAPIRTQWSGREVIGKKGKVLDEGTRVPFIVNWPGKIAPKVQKTELVEFSDIMPTLCEITGAPLPDNYPGDGVSLWSTLSGKETREKKLIYIWYFKGGEWARNVTHGVLLDKNKKIIYQKFPAHFVEEKVKFDSASEKDQAIFTNLKQVIDEMAQQKSLFKAPKPKVKKKKG</sequence>
<organism evidence="7 8">
    <name type="scientific">Lentisphaera araneosa HTCC2155</name>
    <dbReference type="NCBI Taxonomy" id="313628"/>
    <lineage>
        <taxon>Bacteria</taxon>
        <taxon>Pseudomonadati</taxon>
        <taxon>Lentisphaerota</taxon>
        <taxon>Lentisphaeria</taxon>
        <taxon>Lentisphaerales</taxon>
        <taxon>Lentisphaeraceae</taxon>
        <taxon>Lentisphaera</taxon>
    </lineage>
</organism>
<dbReference type="InterPro" id="IPR000917">
    <property type="entry name" value="Sulfatase_N"/>
</dbReference>
<evidence type="ECO:0000313" key="8">
    <source>
        <dbReference type="Proteomes" id="UP000004947"/>
    </source>
</evidence>
<dbReference type="PANTHER" id="PTHR42693">
    <property type="entry name" value="ARYLSULFATASE FAMILY MEMBER"/>
    <property type="match status" value="1"/>
</dbReference>
<evidence type="ECO:0000313" key="7">
    <source>
        <dbReference type="EMBL" id="EDM26521.1"/>
    </source>
</evidence>
<comment type="caution">
    <text evidence="7">The sequence shown here is derived from an EMBL/GenBank/DDBJ whole genome shotgun (WGS) entry which is preliminary data.</text>
</comment>
<proteinExistence type="inferred from homology"/>
<dbReference type="EMBL" id="ABCK01000015">
    <property type="protein sequence ID" value="EDM26521.1"/>
    <property type="molecule type" value="Genomic_DNA"/>
</dbReference>
<accession>A6DNY9</accession>
<dbReference type="STRING" id="313628.LNTAR_01897"/>
<keyword evidence="5" id="KW-0732">Signal</keyword>
<dbReference type="InterPro" id="IPR017850">
    <property type="entry name" value="Alkaline_phosphatase_core_sf"/>
</dbReference>
<protein>
    <submittedName>
        <fullName evidence="7">Arylsulphatase A</fullName>
    </submittedName>
</protein>
<feature type="chain" id="PRO_5002694594" evidence="5">
    <location>
        <begin position="20"/>
        <end position="449"/>
    </location>
</feature>
<feature type="signal peptide" evidence="5">
    <location>
        <begin position="1"/>
        <end position="19"/>
    </location>
</feature>
<dbReference type="Pfam" id="PF00884">
    <property type="entry name" value="Sulfatase"/>
    <property type="match status" value="1"/>
</dbReference>
<reference evidence="7 8" key="1">
    <citation type="journal article" date="2010" name="J. Bacteriol.">
        <title>Genome sequence of Lentisphaera araneosa HTCC2155T, the type species of the order Lentisphaerales in the phylum Lentisphaerae.</title>
        <authorList>
            <person name="Thrash J.C."/>
            <person name="Cho J.C."/>
            <person name="Vergin K.L."/>
            <person name="Morris R.M."/>
            <person name="Giovannoni S.J."/>
        </authorList>
    </citation>
    <scope>NUCLEOTIDE SEQUENCE [LARGE SCALE GENOMIC DNA]</scope>
    <source>
        <strain evidence="7 8">HTCC2155</strain>
    </source>
</reference>
<gene>
    <name evidence="7" type="ORF">LNTAR_01897</name>
</gene>